<dbReference type="GO" id="GO:0012505">
    <property type="term" value="C:endomembrane system"/>
    <property type="evidence" value="ECO:0007669"/>
    <property type="project" value="UniProtKB-SubCell"/>
</dbReference>
<keyword evidence="3" id="KW-0547">Nucleotide-binding</keyword>
<dbReference type="InterPro" id="IPR027417">
    <property type="entry name" value="P-loop_NTPase"/>
</dbReference>
<dbReference type="OMA" id="ITIRTEF"/>
<dbReference type="HOGENOM" id="CLU_000604_61_8_1"/>
<organism evidence="6 7">
    <name type="scientific">Lodderomyces elongisporus (strain ATCC 11503 / CBS 2605 / JCM 1781 / NBRC 1676 / NRRL YB-4239)</name>
    <name type="common">Yeast</name>
    <name type="synonym">Saccharomyces elongisporus</name>
    <dbReference type="NCBI Taxonomy" id="379508"/>
    <lineage>
        <taxon>Eukaryota</taxon>
        <taxon>Fungi</taxon>
        <taxon>Dikarya</taxon>
        <taxon>Ascomycota</taxon>
        <taxon>Saccharomycotina</taxon>
        <taxon>Pichiomycetes</taxon>
        <taxon>Debaryomycetaceae</taxon>
        <taxon>Candida/Lodderomyces clade</taxon>
        <taxon>Lodderomyces</taxon>
    </lineage>
</organism>
<evidence type="ECO:0000256" key="2">
    <source>
        <dbReference type="ARBA" id="ARBA00022737"/>
    </source>
</evidence>
<dbReference type="Pfam" id="PF00005">
    <property type="entry name" value="ABC_tran"/>
    <property type="match status" value="1"/>
</dbReference>
<dbReference type="STRING" id="379508.A5E655"/>
<sequence length="135" mass="15048">MFEETREEIESDSALDVKVSEGGTNLSIGQRQLMCLGRVLLKLNHSNVLVLDEATAAVDVETDKILQQTIRTEFKDKTIITIAHRLNTILDSDRILVLEKGEVAEFDTPEVLLSDKNSLLYSLAKQGGFIEEEEG</sequence>
<keyword evidence="7" id="KW-1185">Reference proteome</keyword>
<evidence type="ECO:0000256" key="4">
    <source>
        <dbReference type="ARBA" id="ARBA00022840"/>
    </source>
</evidence>
<dbReference type="GO" id="GO:0005524">
    <property type="term" value="F:ATP binding"/>
    <property type="evidence" value="ECO:0007669"/>
    <property type="project" value="UniProtKB-KW"/>
</dbReference>
<reference evidence="6 7" key="1">
    <citation type="journal article" date="2009" name="Nature">
        <title>Evolution of pathogenicity and sexual reproduction in eight Candida genomes.</title>
        <authorList>
            <person name="Butler G."/>
            <person name="Rasmussen M.D."/>
            <person name="Lin M.F."/>
            <person name="Santos M.A."/>
            <person name="Sakthikumar S."/>
            <person name="Munro C.A."/>
            <person name="Rheinbay E."/>
            <person name="Grabherr M."/>
            <person name="Forche A."/>
            <person name="Reedy J.L."/>
            <person name="Agrafioti I."/>
            <person name="Arnaud M.B."/>
            <person name="Bates S."/>
            <person name="Brown A.J."/>
            <person name="Brunke S."/>
            <person name="Costanzo M.C."/>
            <person name="Fitzpatrick D.A."/>
            <person name="de Groot P.W."/>
            <person name="Harris D."/>
            <person name="Hoyer L.L."/>
            <person name="Hube B."/>
            <person name="Klis F.M."/>
            <person name="Kodira C."/>
            <person name="Lennard N."/>
            <person name="Logue M.E."/>
            <person name="Martin R."/>
            <person name="Neiman A.M."/>
            <person name="Nikolaou E."/>
            <person name="Quail M.A."/>
            <person name="Quinn J."/>
            <person name="Santos M.C."/>
            <person name="Schmitzberger F.F."/>
            <person name="Sherlock G."/>
            <person name="Shah P."/>
            <person name="Silverstein K.A."/>
            <person name="Skrzypek M.S."/>
            <person name="Soll D."/>
            <person name="Staggs R."/>
            <person name="Stansfield I."/>
            <person name="Stumpf M.P."/>
            <person name="Sudbery P.E."/>
            <person name="Srikantha T."/>
            <person name="Zeng Q."/>
            <person name="Berman J."/>
            <person name="Berriman M."/>
            <person name="Heitman J."/>
            <person name="Gow N.A."/>
            <person name="Lorenz M.C."/>
            <person name="Birren B.W."/>
            <person name="Kellis M."/>
            <person name="Cuomo C.A."/>
        </authorList>
    </citation>
    <scope>NUCLEOTIDE SEQUENCE [LARGE SCALE GENOMIC DNA]</scope>
    <source>
        <strain evidence="7">ATCC 11503 / BCRC 21390 / CBS 2605 / JCM 1781 / NBRC 1676 / NRRL YB-4239</strain>
    </source>
</reference>
<comment type="subcellular location">
    <subcellularLocation>
        <location evidence="1">Endomembrane system</location>
        <topology evidence="1">Multi-pass membrane protein</topology>
    </subcellularLocation>
</comment>
<evidence type="ECO:0000256" key="1">
    <source>
        <dbReference type="ARBA" id="ARBA00004127"/>
    </source>
</evidence>
<dbReference type="Gene3D" id="3.40.50.300">
    <property type="entry name" value="P-loop containing nucleotide triphosphate hydrolases"/>
    <property type="match status" value="1"/>
</dbReference>
<feature type="domain" description="ABC transporter" evidence="5">
    <location>
        <begin position="3"/>
        <end position="56"/>
    </location>
</feature>
<dbReference type="GO" id="GO:0016887">
    <property type="term" value="F:ATP hydrolysis activity"/>
    <property type="evidence" value="ECO:0007669"/>
    <property type="project" value="InterPro"/>
</dbReference>
<dbReference type="InterPro" id="IPR003439">
    <property type="entry name" value="ABC_transporter-like_ATP-bd"/>
</dbReference>
<dbReference type="InParanoid" id="A5E655"/>
<dbReference type="SUPFAM" id="SSF52540">
    <property type="entry name" value="P-loop containing nucleoside triphosphate hydrolases"/>
    <property type="match status" value="1"/>
</dbReference>
<dbReference type="OrthoDB" id="4020894at2759"/>
<dbReference type="GO" id="GO:0000329">
    <property type="term" value="C:fungal-type vacuole membrane"/>
    <property type="evidence" value="ECO:0007669"/>
    <property type="project" value="UniProtKB-ARBA"/>
</dbReference>
<evidence type="ECO:0000313" key="7">
    <source>
        <dbReference type="Proteomes" id="UP000001996"/>
    </source>
</evidence>
<dbReference type="PANTHER" id="PTHR24223">
    <property type="entry name" value="ATP-BINDING CASSETTE SUB-FAMILY C"/>
    <property type="match status" value="1"/>
</dbReference>
<protein>
    <recommendedName>
        <fullName evidence="5">ABC transporter domain-containing protein</fullName>
    </recommendedName>
</protein>
<dbReference type="GO" id="GO:0042626">
    <property type="term" value="F:ATPase-coupled transmembrane transporter activity"/>
    <property type="evidence" value="ECO:0007669"/>
    <property type="project" value="TreeGrafter"/>
</dbReference>
<proteinExistence type="predicted"/>
<dbReference type="VEuPathDB" id="FungiDB:LELG_05094"/>
<gene>
    <name evidence="6" type="ORF">LELG_05094</name>
</gene>
<keyword evidence="4" id="KW-0067">ATP-binding</keyword>
<dbReference type="Proteomes" id="UP000001996">
    <property type="component" value="Unassembled WGS sequence"/>
</dbReference>
<evidence type="ECO:0000259" key="5">
    <source>
        <dbReference type="Pfam" id="PF00005"/>
    </source>
</evidence>
<evidence type="ECO:0000313" key="6">
    <source>
        <dbReference type="EMBL" id="EDK46913.1"/>
    </source>
</evidence>
<evidence type="ECO:0000256" key="3">
    <source>
        <dbReference type="ARBA" id="ARBA00022741"/>
    </source>
</evidence>
<dbReference type="eggNOG" id="KOG0054">
    <property type="taxonomic scope" value="Eukaryota"/>
</dbReference>
<dbReference type="FunFam" id="3.40.50.300:FF:003492">
    <property type="entry name" value="AGAP012735-PA"/>
    <property type="match status" value="1"/>
</dbReference>
<dbReference type="AlphaFoldDB" id="A5E655"/>
<dbReference type="EMBL" id="CH981531">
    <property type="protein sequence ID" value="EDK46913.1"/>
    <property type="molecule type" value="Genomic_DNA"/>
</dbReference>
<accession>A5E655</accession>
<dbReference type="PANTHER" id="PTHR24223:SF443">
    <property type="entry name" value="MULTIDRUG-RESISTANCE LIKE PROTEIN 1, ISOFORM I"/>
    <property type="match status" value="1"/>
</dbReference>
<dbReference type="InterPro" id="IPR050173">
    <property type="entry name" value="ABC_transporter_C-like"/>
</dbReference>
<keyword evidence="2" id="KW-0677">Repeat</keyword>
<name>A5E655_LODEL</name>